<protein>
    <submittedName>
        <fullName evidence="2">Uncharacterized protein</fullName>
    </submittedName>
</protein>
<feature type="signal peptide" evidence="1">
    <location>
        <begin position="1"/>
        <end position="19"/>
    </location>
</feature>
<evidence type="ECO:0000313" key="3">
    <source>
        <dbReference type="Proteomes" id="UP000823964"/>
    </source>
</evidence>
<dbReference type="EMBL" id="DXFQ01000013">
    <property type="protein sequence ID" value="HIX19160.1"/>
    <property type="molecule type" value="Genomic_DNA"/>
</dbReference>
<sequence length="169" mass="18942">MNKIILTLAGLFAPQIVMAAPLPEHSDLLATNTVVAVYEKTVDRPCRHLTSLCPDRCNHAKKLATFRVVVNENYEHPGQYGDDKSEPGSVVYVDMLHDEPGQDESVRKLISELKPGDAVRIRIDHYYVNGDSCKYPVRPVTLIERVEKPANIPPAKDKEPIMDIMPLAR</sequence>
<gene>
    <name evidence="2" type="ORF">H9862_00985</name>
</gene>
<name>A0A9D2AGB6_9BACT</name>
<evidence type="ECO:0000256" key="1">
    <source>
        <dbReference type="SAM" id="SignalP"/>
    </source>
</evidence>
<dbReference type="AlphaFoldDB" id="A0A9D2AGB6"/>
<organism evidence="2 3">
    <name type="scientific">Candidatus Akkermansia intestinigallinarum</name>
    <dbReference type="NCBI Taxonomy" id="2838431"/>
    <lineage>
        <taxon>Bacteria</taxon>
        <taxon>Pseudomonadati</taxon>
        <taxon>Verrucomicrobiota</taxon>
        <taxon>Verrucomicrobiia</taxon>
        <taxon>Verrucomicrobiales</taxon>
        <taxon>Akkermansiaceae</taxon>
        <taxon>Akkermansia</taxon>
    </lineage>
</organism>
<evidence type="ECO:0000313" key="2">
    <source>
        <dbReference type="EMBL" id="HIX19160.1"/>
    </source>
</evidence>
<accession>A0A9D2AGB6</accession>
<comment type="caution">
    <text evidence="2">The sequence shown here is derived from an EMBL/GenBank/DDBJ whole genome shotgun (WGS) entry which is preliminary data.</text>
</comment>
<feature type="chain" id="PRO_5039444561" evidence="1">
    <location>
        <begin position="20"/>
        <end position="169"/>
    </location>
</feature>
<reference evidence="2" key="2">
    <citation type="submission" date="2021-04" db="EMBL/GenBank/DDBJ databases">
        <authorList>
            <person name="Gilroy R."/>
        </authorList>
    </citation>
    <scope>NUCLEOTIDE SEQUENCE</scope>
    <source>
        <strain evidence="2">14975</strain>
    </source>
</reference>
<reference evidence="2" key="1">
    <citation type="journal article" date="2021" name="PeerJ">
        <title>Extensive microbial diversity within the chicken gut microbiome revealed by metagenomics and culture.</title>
        <authorList>
            <person name="Gilroy R."/>
            <person name="Ravi A."/>
            <person name="Getino M."/>
            <person name="Pursley I."/>
            <person name="Horton D.L."/>
            <person name="Alikhan N.F."/>
            <person name="Baker D."/>
            <person name="Gharbi K."/>
            <person name="Hall N."/>
            <person name="Watson M."/>
            <person name="Adriaenssens E.M."/>
            <person name="Foster-Nyarko E."/>
            <person name="Jarju S."/>
            <person name="Secka A."/>
            <person name="Antonio M."/>
            <person name="Oren A."/>
            <person name="Chaudhuri R.R."/>
            <person name="La Ragione R."/>
            <person name="Hildebrand F."/>
            <person name="Pallen M.J."/>
        </authorList>
    </citation>
    <scope>NUCLEOTIDE SEQUENCE</scope>
    <source>
        <strain evidence="2">14975</strain>
    </source>
</reference>
<dbReference type="Proteomes" id="UP000823964">
    <property type="component" value="Unassembled WGS sequence"/>
</dbReference>
<proteinExistence type="predicted"/>
<keyword evidence="1" id="KW-0732">Signal</keyword>